<dbReference type="GO" id="GO:0042744">
    <property type="term" value="P:hydrogen peroxide catabolic process"/>
    <property type="evidence" value="ECO:0007669"/>
    <property type="project" value="UniProtKB-KW"/>
</dbReference>
<evidence type="ECO:0000256" key="8">
    <source>
        <dbReference type="ARBA" id="ARBA00022723"/>
    </source>
</evidence>
<evidence type="ECO:0000256" key="15">
    <source>
        <dbReference type="PIRSR" id="PIRSR600823-2"/>
    </source>
</evidence>
<keyword evidence="9 19" id="KW-0560">Oxidoreductase</keyword>
<evidence type="ECO:0000256" key="5">
    <source>
        <dbReference type="ARBA" id="ARBA00022525"/>
    </source>
</evidence>
<evidence type="ECO:0000256" key="16">
    <source>
        <dbReference type="PIRSR" id="PIRSR600823-3"/>
    </source>
</evidence>
<evidence type="ECO:0000256" key="9">
    <source>
        <dbReference type="ARBA" id="ARBA00023002"/>
    </source>
</evidence>
<feature type="binding site" description="axial binding residue" evidence="16">
    <location>
        <position position="191"/>
    </location>
    <ligand>
        <name>heme b</name>
        <dbReference type="ChEBI" id="CHEBI:60344"/>
    </ligand>
    <ligandPart>
        <name>Fe</name>
        <dbReference type="ChEBI" id="CHEBI:18248"/>
    </ligandPart>
</feature>
<keyword evidence="8 16" id="KW-0479">Metal-binding</keyword>
<feature type="disulfide bond" evidence="18">
    <location>
        <begin position="67"/>
        <end position="72"/>
    </location>
</feature>
<feature type="binding site" evidence="16">
    <location>
        <position position="75"/>
    </location>
    <ligand>
        <name>Ca(2+)</name>
        <dbReference type="ChEBI" id="CHEBI:29108"/>
        <label>1</label>
    </ligand>
</feature>
<feature type="binding site" evidence="16">
    <location>
        <position position="243"/>
    </location>
    <ligand>
        <name>Ca(2+)</name>
        <dbReference type="ChEBI" id="CHEBI:29108"/>
        <label>2</label>
    </ligand>
</feature>
<dbReference type="GO" id="GO:0020037">
    <property type="term" value="F:heme binding"/>
    <property type="evidence" value="ECO:0007669"/>
    <property type="project" value="UniProtKB-UniRule"/>
</dbReference>
<feature type="binding site" evidence="16">
    <location>
        <position position="71"/>
    </location>
    <ligand>
        <name>Ca(2+)</name>
        <dbReference type="ChEBI" id="CHEBI:29108"/>
        <label>1</label>
    </ligand>
</feature>
<dbReference type="GO" id="GO:0046872">
    <property type="term" value="F:metal ion binding"/>
    <property type="evidence" value="ECO:0007669"/>
    <property type="project" value="UniProtKB-UniRule"/>
</dbReference>
<comment type="function">
    <text evidence="2">Removal of H(2)O(2), oxidation of toxic reductants, biosynthesis and degradation of lignin, suberization, auxin catabolism, response to environmental stresses such as wounding, pathogen attack and oxidative stress. These functions might be dependent on each isozyme/isoform in each plant tissue.</text>
</comment>
<comment type="similarity">
    <text evidence="19">Belongs to the peroxidase family. Classical plant (class III) peroxidase subfamily.</text>
</comment>
<dbReference type="GO" id="GO:0005576">
    <property type="term" value="C:extracellular region"/>
    <property type="evidence" value="ECO:0007669"/>
    <property type="project" value="UniProtKB-SubCell"/>
</dbReference>
<keyword evidence="6 19" id="KW-0575">Peroxidase</keyword>
<dbReference type="InterPro" id="IPR002016">
    <property type="entry name" value="Haem_peroxidase"/>
</dbReference>
<dbReference type="PROSITE" id="PS50873">
    <property type="entry name" value="PEROXIDASE_4"/>
    <property type="match status" value="1"/>
</dbReference>
<dbReference type="InterPro" id="IPR019793">
    <property type="entry name" value="Peroxidases_heam-ligand_BS"/>
</dbReference>
<reference evidence="21 22" key="1">
    <citation type="submission" date="2020-10" db="EMBL/GenBank/DDBJ databases">
        <title>The Coptis chinensis genome and diversification of protoberbering-type alkaloids.</title>
        <authorList>
            <person name="Wang B."/>
            <person name="Shu S."/>
            <person name="Song C."/>
            <person name="Liu Y."/>
        </authorList>
    </citation>
    <scope>NUCLEOTIDE SEQUENCE [LARGE SCALE GENOMIC DNA]</scope>
    <source>
        <strain evidence="21">HL-2020</strain>
        <tissue evidence="21">Leaf</tissue>
    </source>
</reference>
<dbReference type="GO" id="GO:0006979">
    <property type="term" value="P:response to oxidative stress"/>
    <property type="evidence" value="ECO:0007669"/>
    <property type="project" value="UniProtKB-UniRule"/>
</dbReference>
<keyword evidence="11 18" id="KW-1015">Disulfide bond</keyword>
<keyword evidence="16 19" id="KW-0106">Calcium</keyword>
<feature type="binding site" evidence="15">
    <location>
        <position position="161"/>
    </location>
    <ligand>
        <name>substrate</name>
    </ligand>
</feature>
<dbReference type="PANTHER" id="PTHR31235">
    <property type="entry name" value="PEROXIDASE 25-RELATED"/>
    <property type="match status" value="1"/>
</dbReference>
<feature type="active site" description="Proton acceptor" evidence="14">
    <location>
        <position position="65"/>
    </location>
</feature>
<dbReference type="PRINTS" id="PR00461">
    <property type="entry name" value="PLPEROXIDASE"/>
</dbReference>
<accession>A0A835HYE1</accession>
<evidence type="ECO:0000256" key="13">
    <source>
        <dbReference type="ARBA" id="ARBA00023324"/>
    </source>
</evidence>
<evidence type="ECO:0000256" key="17">
    <source>
        <dbReference type="PIRSR" id="PIRSR600823-4"/>
    </source>
</evidence>
<keyword evidence="13 19" id="KW-0376">Hydrogen peroxide</keyword>
<comment type="caution">
    <text evidence="21">The sequence shown here is derived from an EMBL/GenBank/DDBJ whole genome shotgun (WGS) entry which is preliminary data.</text>
</comment>
<dbReference type="PRINTS" id="PR00458">
    <property type="entry name" value="PEROXIDASE"/>
</dbReference>
<feature type="disulfide bond" evidence="18">
    <location>
        <begin position="198"/>
        <end position="230"/>
    </location>
</feature>
<feature type="site" description="Transition state stabilizer" evidence="17">
    <location>
        <position position="61"/>
    </location>
</feature>
<dbReference type="InterPro" id="IPR033905">
    <property type="entry name" value="Secretory_peroxidase"/>
</dbReference>
<organism evidence="21 22">
    <name type="scientific">Coptis chinensis</name>
    <dbReference type="NCBI Taxonomy" id="261450"/>
    <lineage>
        <taxon>Eukaryota</taxon>
        <taxon>Viridiplantae</taxon>
        <taxon>Streptophyta</taxon>
        <taxon>Embryophyta</taxon>
        <taxon>Tracheophyta</taxon>
        <taxon>Spermatophyta</taxon>
        <taxon>Magnoliopsida</taxon>
        <taxon>Ranunculales</taxon>
        <taxon>Ranunculaceae</taxon>
        <taxon>Coptidoideae</taxon>
        <taxon>Coptis</taxon>
    </lineage>
</organism>
<dbReference type="Proteomes" id="UP000631114">
    <property type="component" value="Unassembled WGS sequence"/>
</dbReference>
<feature type="binding site" evidence="16">
    <location>
        <position position="87"/>
    </location>
    <ligand>
        <name>Ca(2+)</name>
        <dbReference type="ChEBI" id="CHEBI:29108"/>
        <label>1</label>
    </ligand>
</feature>
<evidence type="ECO:0000259" key="20">
    <source>
        <dbReference type="PROSITE" id="PS50873"/>
    </source>
</evidence>
<evidence type="ECO:0000256" key="19">
    <source>
        <dbReference type="RuleBase" id="RU362060"/>
    </source>
</evidence>
<dbReference type="AlphaFoldDB" id="A0A835HYE1"/>
<evidence type="ECO:0000256" key="4">
    <source>
        <dbReference type="ARBA" id="ARBA00012313"/>
    </source>
</evidence>
<dbReference type="InterPro" id="IPR010255">
    <property type="entry name" value="Haem_peroxidase_sf"/>
</dbReference>
<evidence type="ECO:0000256" key="10">
    <source>
        <dbReference type="ARBA" id="ARBA00023004"/>
    </source>
</evidence>
<gene>
    <name evidence="21" type="ORF">IFM89_035547</name>
</gene>
<evidence type="ECO:0000313" key="22">
    <source>
        <dbReference type="Proteomes" id="UP000631114"/>
    </source>
</evidence>
<evidence type="ECO:0000256" key="18">
    <source>
        <dbReference type="PIRSR" id="PIRSR600823-5"/>
    </source>
</evidence>
<feature type="binding site" evidence="16">
    <location>
        <position position="192"/>
    </location>
    <ligand>
        <name>Ca(2+)</name>
        <dbReference type="ChEBI" id="CHEBI:29108"/>
        <label>2</label>
    </ligand>
</feature>
<keyword evidence="12" id="KW-0325">Glycoprotein</keyword>
<comment type="cofactor">
    <cofactor evidence="16 19">
        <name>heme b</name>
        <dbReference type="ChEBI" id="CHEBI:60344"/>
    </cofactor>
    <text evidence="16 19">Binds 1 heme b (iron(II)-protoporphyrin IX) group per subunit.</text>
</comment>
<keyword evidence="22" id="KW-1185">Reference proteome</keyword>
<dbReference type="GO" id="GO:0140825">
    <property type="term" value="F:lactoperoxidase activity"/>
    <property type="evidence" value="ECO:0007669"/>
    <property type="project" value="UniProtKB-EC"/>
</dbReference>
<feature type="binding site" evidence="16">
    <location>
        <position position="66"/>
    </location>
    <ligand>
        <name>Ca(2+)</name>
        <dbReference type="ChEBI" id="CHEBI:29108"/>
        <label>1</label>
    </ligand>
</feature>
<dbReference type="FunFam" id="1.10.520.10:FF:000008">
    <property type="entry name" value="Peroxidase"/>
    <property type="match status" value="1"/>
</dbReference>
<comment type="similarity">
    <text evidence="3">Belongs to the peroxidase family. Ascorbate peroxidase subfamily.</text>
</comment>
<dbReference type="PROSITE" id="PS00435">
    <property type="entry name" value="PEROXIDASE_1"/>
    <property type="match status" value="1"/>
</dbReference>
<dbReference type="CDD" id="cd00693">
    <property type="entry name" value="secretory_peroxidase"/>
    <property type="match status" value="1"/>
</dbReference>
<protein>
    <recommendedName>
        <fullName evidence="4 19">Peroxidase</fullName>
        <ecNumber evidence="4 19">1.11.1.7</ecNumber>
    </recommendedName>
</protein>
<comment type="subcellular location">
    <subcellularLocation>
        <location evidence="19">Secreted</location>
    </subcellularLocation>
</comment>
<keyword evidence="7 19" id="KW-0349">Heme</keyword>
<evidence type="ECO:0000256" key="7">
    <source>
        <dbReference type="ARBA" id="ARBA00022617"/>
    </source>
</evidence>
<dbReference type="OrthoDB" id="2113341at2759"/>
<dbReference type="Gene3D" id="1.10.520.10">
    <property type="match status" value="1"/>
</dbReference>
<dbReference type="EC" id="1.11.1.7" evidence="4 19"/>
<keyword evidence="10 16" id="KW-0408">Iron</keyword>
<feature type="binding site" evidence="16">
    <location>
        <position position="251"/>
    </location>
    <ligand>
        <name>Ca(2+)</name>
        <dbReference type="ChEBI" id="CHEBI:29108"/>
        <label>2</label>
    </ligand>
</feature>
<keyword evidence="19" id="KW-0732">Signal</keyword>
<feature type="disulfide bond" evidence="18">
    <location>
        <begin position="119"/>
        <end position="318"/>
    </location>
</feature>
<feature type="chain" id="PRO_5033091766" description="Peroxidase" evidence="19">
    <location>
        <begin position="23"/>
        <end position="323"/>
    </location>
</feature>
<evidence type="ECO:0000256" key="1">
    <source>
        <dbReference type="ARBA" id="ARBA00000189"/>
    </source>
</evidence>
<dbReference type="EMBL" id="JADFTS010000005">
    <property type="protein sequence ID" value="KAF9607409.1"/>
    <property type="molecule type" value="Genomic_DNA"/>
</dbReference>
<dbReference type="Pfam" id="PF00141">
    <property type="entry name" value="peroxidase"/>
    <property type="match status" value="1"/>
</dbReference>
<evidence type="ECO:0000256" key="3">
    <source>
        <dbReference type="ARBA" id="ARBA00006873"/>
    </source>
</evidence>
<feature type="domain" description="Plant heme peroxidase family profile" evidence="20">
    <location>
        <begin position="24"/>
        <end position="322"/>
    </location>
</feature>
<dbReference type="Gene3D" id="1.10.420.10">
    <property type="entry name" value="Peroxidase, domain 2"/>
    <property type="match status" value="1"/>
</dbReference>
<comment type="cofactor">
    <cofactor evidence="16 19">
        <name>Ca(2+)</name>
        <dbReference type="ChEBI" id="CHEBI:29108"/>
    </cofactor>
    <text evidence="16 19">Binds 2 calcium ions per subunit.</text>
</comment>
<keyword evidence="5 19" id="KW-0964">Secreted</keyword>
<dbReference type="InterPro" id="IPR000823">
    <property type="entry name" value="Peroxidase_pln"/>
</dbReference>
<feature type="binding site" evidence="16">
    <location>
        <position position="73"/>
    </location>
    <ligand>
        <name>Ca(2+)</name>
        <dbReference type="ChEBI" id="CHEBI:29108"/>
        <label>1</label>
    </ligand>
</feature>
<evidence type="ECO:0000313" key="21">
    <source>
        <dbReference type="EMBL" id="KAF9607409.1"/>
    </source>
</evidence>
<feature type="signal peptide" evidence="19">
    <location>
        <begin position="1"/>
        <end position="22"/>
    </location>
</feature>
<evidence type="ECO:0000256" key="14">
    <source>
        <dbReference type="PIRSR" id="PIRSR600823-1"/>
    </source>
</evidence>
<feature type="disulfide bond" evidence="18">
    <location>
        <begin position="34"/>
        <end position="113"/>
    </location>
</feature>
<feature type="binding site" evidence="16">
    <location>
        <position position="69"/>
    </location>
    <ligand>
        <name>Ca(2+)</name>
        <dbReference type="ChEBI" id="CHEBI:29108"/>
        <label>1</label>
    </ligand>
</feature>
<evidence type="ECO:0000256" key="2">
    <source>
        <dbReference type="ARBA" id="ARBA00002322"/>
    </source>
</evidence>
<dbReference type="SUPFAM" id="SSF48113">
    <property type="entry name" value="Heme-dependent peroxidases"/>
    <property type="match status" value="1"/>
</dbReference>
<evidence type="ECO:0000256" key="12">
    <source>
        <dbReference type="ARBA" id="ARBA00023180"/>
    </source>
</evidence>
<name>A0A835HYE1_9MAGN</name>
<dbReference type="FunFam" id="1.10.420.10:FF:000008">
    <property type="entry name" value="Peroxidase"/>
    <property type="match status" value="1"/>
</dbReference>
<evidence type="ECO:0000256" key="6">
    <source>
        <dbReference type="ARBA" id="ARBA00022559"/>
    </source>
</evidence>
<sequence>MNNACMLLFVLIVVGVARTCNGRGLVKNFYKMTCPLAEKTVRDITWSRVATNSALGAKLLRVHYHDCFVMGCDASLLLDTVGTVQSEKEAGPNLLLSGFDVIDDIKTQLEKDCPGVVSCADIVALAARDSVSFRKRPLWDVLTGRRDGKVSLASNINGNLPSPFSDFATLQQLFAKKNLNVNDLVALSGAHTIGKAHCGTFSKRLFNFTANGDADPSLDTRYANFLRTKCPNPSDPATTVEMDPRSSLSFDSHYYQALTQKQGLFQSDAALLTNIGSARLARQLQNGNAFMVQFAKSMLKMGAIEVLTGNAGEIRKKCRVVNP</sequence>
<comment type="catalytic activity">
    <reaction evidence="1 19">
        <text>2 a phenolic donor + H2O2 = 2 a phenolic radical donor + 2 H2O</text>
        <dbReference type="Rhea" id="RHEA:56136"/>
        <dbReference type="ChEBI" id="CHEBI:15377"/>
        <dbReference type="ChEBI" id="CHEBI:16240"/>
        <dbReference type="ChEBI" id="CHEBI:139520"/>
        <dbReference type="ChEBI" id="CHEBI:139521"/>
        <dbReference type="EC" id="1.11.1.7"/>
    </reaction>
</comment>
<evidence type="ECO:0000256" key="11">
    <source>
        <dbReference type="ARBA" id="ARBA00023157"/>
    </source>
</evidence>
<proteinExistence type="inferred from homology"/>